<dbReference type="SUPFAM" id="SSF56281">
    <property type="entry name" value="Metallo-hydrolase/oxidoreductase"/>
    <property type="match status" value="1"/>
</dbReference>
<dbReference type="Gene3D" id="3.60.15.10">
    <property type="entry name" value="Ribonuclease Z/Hydroxyacylglutathione hydrolase-like"/>
    <property type="match status" value="1"/>
</dbReference>
<dbReference type="InterPro" id="IPR001279">
    <property type="entry name" value="Metallo-B-lactamas"/>
</dbReference>
<dbReference type="HOGENOM" id="CLU_031317_0_2_11"/>
<keyword evidence="1" id="KW-0255">Endonuclease</keyword>
<evidence type="ECO:0000259" key="3">
    <source>
        <dbReference type="Pfam" id="PF00753"/>
    </source>
</evidence>
<accession>I4EYE4</accession>
<dbReference type="GO" id="GO:0042781">
    <property type="term" value="F:3'-tRNA processing endoribonuclease activity"/>
    <property type="evidence" value="ECO:0007669"/>
    <property type="project" value="TreeGrafter"/>
</dbReference>
<dbReference type="CDD" id="cd07719">
    <property type="entry name" value="arylsulfatase_AtsA-like_MBL-fold"/>
    <property type="match status" value="1"/>
</dbReference>
<dbReference type="STRING" id="477641.MODMU_2980"/>
<dbReference type="Pfam" id="PF00753">
    <property type="entry name" value="Lactamase_B"/>
    <property type="match status" value="1"/>
</dbReference>
<proteinExistence type="predicted"/>
<dbReference type="InterPro" id="IPR044094">
    <property type="entry name" value="AtsA-like_MBL-fold"/>
</dbReference>
<dbReference type="AlphaFoldDB" id="I4EYE4"/>
<evidence type="ECO:0000313" key="4">
    <source>
        <dbReference type="EMBL" id="CCH88407.1"/>
    </source>
</evidence>
<dbReference type="OrthoDB" id="4137979at2"/>
<name>I4EYE4_MODI5</name>
<dbReference type="KEGG" id="mmar:MODMU_2980"/>
<evidence type="ECO:0000256" key="2">
    <source>
        <dbReference type="ARBA" id="ARBA00022801"/>
    </source>
</evidence>
<sequence length="394" mass="41148">MCDVISGVAADPSIPAANRRQFLQVLGVTAAAGGLLAAGAAPASAGGPGASGGSRPKRTRLVLLGTAGGPGILGAERAGISTAIAYRDRVYVVDLGLSSLQRLRQSSLSGPAGVASTLSNVRGIFFTHLHSDHLMDWPATYATGPINTMGRTGPPIQVFGPGARGTLPRVFPPNRPAPPVFAPQDPTPGITGMTEHLTRAWAADFNDRARDSNFAGPQSTFAVQDIDLSGIWAPDPLGIPPRLQAPIPVWTDDEVTVTATLVDHHAAAPAFGFRFDTPDGSVTVSGDTAVSENLIDLARDTDYLVHEVIDPGWVARLVATLPPEVGGPLGNHLLESHTTIEQVGRDVAEKAGAKNLVLTHLVPGDNPTSRWQRARQGYSGRLVVGADLMELAVR</sequence>
<keyword evidence="2 4" id="KW-0378">Hydrolase</keyword>
<dbReference type="InterPro" id="IPR036866">
    <property type="entry name" value="RibonucZ/Hydroxyglut_hydro"/>
</dbReference>
<evidence type="ECO:0000256" key="1">
    <source>
        <dbReference type="ARBA" id="ARBA00022759"/>
    </source>
</evidence>
<reference evidence="4 5" key="1">
    <citation type="journal article" date="2012" name="J. Bacteriol.">
        <title>Genome Sequence of Radiation-Resistant Modestobacter marinus Strain BC501, a Representative Actinobacterium That Thrives on Calcareous Stone Surfaces.</title>
        <authorList>
            <person name="Normand P."/>
            <person name="Gury J."/>
            <person name="Pujic P."/>
            <person name="Chouaia B."/>
            <person name="Crotti E."/>
            <person name="Brusetti L."/>
            <person name="Daffonchio D."/>
            <person name="Vacherie B."/>
            <person name="Barbe V."/>
            <person name="Medigue C."/>
            <person name="Calteau A."/>
            <person name="Ghodhbane-Gtari F."/>
            <person name="Essoussi I."/>
            <person name="Nouioui I."/>
            <person name="Abbassi-Ghozzi I."/>
            <person name="Gtari M."/>
        </authorList>
    </citation>
    <scope>NUCLEOTIDE SEQUENCE [LARGE SCALE GENOMIC DNA]</scope>
    <source>
        <strain evidence="5">BC 501</strain>
    </source>
</reference>
<dbReference type="Proteomes" id="UP000006461">
    <property type="component" value="Chromosome"/>
</dbReference>
<dbReference type="PANTHER" id="PTHR46018">
    <property type="entry name" value="ZINC PHOSPHODIESTERASE ELAC PROTEIN 1"/>
    <property type="match status" value="1"/>
</dbReference>
<gene>
    <name evidence="4" type="ordered locus">MODMU_2980</name>
</gene>
<dbReference type="eggNOG" id="COG1234">
    <property type="taxonomic scope" value="Bacteria"/>
</dbReference>
<dbReference type="InterPro" id="IPR006311">
    <property type="entry name" value="TAT_signal"/>
</dbReference>
<protein>
    <submittedName>
        <fullName evidence="4">Metal-dependent hydrolases of the beta-lactamase superfamily</fullName>
    </submittedName>
</protein>
<keyword evidence="1" id="KW-0540">Nuclease</keyword>
<dbReference type="OMA" id="MAPFEIY"/>
<organism evidence="4 5">
    <name type="scientific">Modestobacter italicus (strain DSM 44449 / CECT 9708 / BC 501)</name>
    <dbReference type="NCBI Taxonomy" id="2732864"/>
    <lineage>
        <taxon>Bacteria</taxon>
        <taxon>Bacillati</taxon>
        <taxon>Actinomycetota</taxon>
        <taxon>Actinomycetes</taxon>
        <taxon>Geodermatophilales</taxon>
        <taxon>Geodermatophilaceae</taxon>
        <taxon>Modestobacter</taxon>
    </lineage>
</organism>
<dbReference type="PANTHER" id="PTHR46018:SF2">
    <property type="entry name" value="ZINC PHOSPHODIESTERASE ELAC PROTEIN 1"/>
    <property type="match status" value="1"/>
</dbReference>
<dbReference type="PATRIC" id="fig|477641.3.peg.2834"/>
<dbReference type="EMBL" id="FO203431">
    <property type="protein sequence ID" value="CCH88407.1"/>
    <property type="molecule type" value="Genomic_DNA"/>
</dbReference>
<dbReference type="PROSITE" id="PS51318">
    <property type="entry name" value="TAT"/>
    <property type="match status" value="1"/>
</dbReference>
<feature type="domain" description="Metallo-beta-lactamase" evidence="3">
    <location>
        <begin position="81"/>
        <end position="302"/>
    </location>
</feature>
<evidence type="ECO:0000313" key="5">
    <source>
        <dbReference type="Proteomes" id="UP000006461"/>
    </source>
</evidence>
<keyword evidence="5" id="KW-1185">Reference proteome</keyword>